<feature type="compositionally biased region" description="Basic and acidic residues" evidence="1">
    <location>
        <begin position="1"/>
        <end position="18"/>
    </location>
</feature>
<evidence type="ECO:0000256" key="1">
    <source>
        <dbReference type="SAM" id="MobiDB-lite"/>
    </source>
</evidence>
<keyword evidence="2" id="KW-1133">Transmembrane helix</keyword>
<dbReference type="EMBL" id="CAADEX010000107">
    <property type="protein sequence ID" value="VFJ62128.1"/>
    <property type="molecule type" value="Genomic_DNA"/>
</dbReference>
<feature type="region of interest" description="Disordered" evidence="1">
    <location>
        <begin position="1"/>
        <end position="47"/>
    </location>
</feature>
<keyword evidence="2" id="KW-0812">Transmembrane</keyword>
<evidence type="ECO:0000256" key="2">
    <source>
        <dbReference type="SAM" id="Phobius"/>
    </source>
</evidence>
<dbReference type="AlphaFoldDB" id="A0A450T5X9"/>
<sequence length="224" mass="25101">MSSRENRVMSIKAPEKENPASPRDASGKPSEPENEGASSERPNPLPGEMMHLERFARTFEASARRWEMIVYPSMFGFIILAVYGFYLVYSLTRDMHTLADSMDPDMQPHMDILATNVARLSTSVDTMSEQVTRMAESVLRMDGTMTAMNVNLTAMREDVSGISKNMNALEPMLVNMSEMNKAVHSMNQSIVSMTVIMSKMSRDVGAASYQFARPMSAINSFFPW</sequence>
<accession>A0A450T5X9</accession>
<keyword evidence="2" id="KW-0472">Membrane</keyword>
<organism evidence="3">
    <name type="scientific">Candidatus Kentrum sp. DK</name>
    <dbReference type="NCBI Taxonomy" id="2126562"/>
    <lineage>
        <taxon>Bacteria</taxon>
        <taxon>Pseudomonadati</taxon>
        <taxon>Pseudomonadota</taxon>
        <taxon>Gammaproteobacteria</taxon>
        <taxon>Candidatus Kentrum</taxon>
    </lineage>
</organism>
<protein>
    <submittedName>
        <fullName evidence="3">Uncharacterized protein</fullName>
    </submittedName>
</protein>
<name>A0A450T5X9_9GAMM</name>
<feature type="transmembrane region" description="Helical" evidence="2">
    <location>
        <begin position="69"/>
        <end position="89"/>
    </location>
</feature>
<evidence type="ECO:0000313" key="3">
    <source>
        <dbReference type="EMBL" id="VFJ62128.1"/>
    </source>
</evidence>
<proteinExistence type="predicted"/>
<gene>
    <name evidence="3" type="ORF">BECKDK2373B_GA0170837_110711</name>
</gene>
<reference evidence="3" key="1">
    <citation type="submission" date="2019-02" db="EMBL/GenBank/DDBJ databases">
        <authorList>
            <person name="Gruber-Vodicka R. H."/>
            <person name="Seah K. B. B."/>
        </authorList>
    </citation>
    <scope>NUCLEOTIDE SEQUENCE</scope>
    <source>
        <strain evidence="3">BECK_DK47</strain>
    </source>
</reference>